<sequence>MKSVATVILQAFIVGSAWAQTPELCQGKYFTEEQGKAFLESHPATTKAAWEARSVAIKNQIVKGMQLENLPAQPASAPIIHSKRAMDGYTIENVAFQSVEGIYVTGNLYRPLKKQKSYAAVLCPHGHGENPHGRFREQTQKRCATLARMGAIVFVWDMVGQGDSRQCEHKMPKALKLQTINAIRALDFISSLPEVDKQRIAVTGESGGGTQTFLLTALDDRVKVSVPTVMVSSYFFGGCVCESGMPIHKNGAHQTNNVEIAALAVPRPMLLISDGDDWTKHTPEVEFPHITSIYKLYGKADQVQNVHLPDEKHDYGPSKRQAMYAFLAKQLKLDLKSVINASGKVDETASRLLDQKELEVFNAQHPRPGNAVMGDAKIMELL</sequence>
<dbReference type="RefSeq" id="WP_115833440.1">
    <property type="nucleotide sequence ID" value="NZ_QNUL01000027.1"/>
</dbReference>
<proteinExistence type="predicted"/>
<dbReference type="AlphaFoldDB" id="A0A3D8Y511"/>
<evidence type="ECO:0000256" key="1">
    <source>
        <dbReference type="SAM" id="SignalP"/>
    </source>
</evidence>
<dbReference type="InterPro" id="IPR008391">
    <property type="entry name" value="AXE1_dom"/>
</dbReference>
<dbReference type="Proteomes" id="UP000256373">
    <property type="component" value="Unassembled WGS sequence"/>
</dbReference>
<dbReference type="OrthoDB" id="3668964at2"/>
<organism evidence="3 4">
    <name type="scientific">Dyadobacter luteus</name>
    <dbReference type="NCBI Taxonomy" id="2259619"/>
    <lineage>
        <taxon>Bacteria</taxon>
        <taxon>Pseudomonadati</taxon>
        <taxon>Bacteroidota</taxon>
        <taxon>Cytophagia</taxon>
        <taxon>Cytophagales</taxon>
        <taxon>Spirosomataceae</taxon>
        <taxon>Dyadobacter</taxon>
    </lineage>
</organism>
<dbReference type="PANTHER" id="PTHR22946:SF8">
    <property type="entry name" value="ACETYL XYLAN ESTERASE DOMAIN-CONTAINING PROTEIN"/>
    <property type="match status" value="1"/>
</dbReference>
<feature type="signal peptide" evidence="1">
    <location>
        <begin position="1"/>
        <end position="19"/>
    </location>
</feature>
<evidence type="ECO:0000313" key="4">
    <source>
        <dbReference type="Proteomes" id="UP000256373"/>
    </source>
</evidence>
<feature type="domain" description="Acetyl xylan esterase" evidence="2">
    <location>
        <begin position="181"/>
        <end position="229"/>
    </location>
</feature>
<name>A0A3D8Y511_9BACT</name>
<comment type="caution">
    <text evidence="3">The sequence shown here is derived from an EMBL/GenBank/DDBJ whole genome shotgun (WGS) entry which is preliminary data.</text>
</comment>
<keyword evidence="4" id="KW-1185">Reference proteome</keyword>
<keyword evidence="1" id="KW-0732">Signal</keyword>
<dbReference type="SUPFAM" id="SSF53474">
    <property type="entry name" value="alpha/beta-Hydrolases"/>
    <property type="match status" value="1"/>
</dbReference>
<dbReference type="ESTHER" id="9bact-a0a3d8y511">
    <property type="family name" value="Pectin_methylesterase"/>
</dbReference>
<dbReference type="InterPro" id="IPR029058">
    <property type="entry name" value="AB_hydrolase_fold"/>
</dbReference>
<dbReference type="Gene3D" id="3.40.50.1820">
    <property type="entry name" value="alpha/beta hydrolase"/>
    <property type="match status" value="1"/>
</dbReference>
<dbReference type="InterPro" id="IPR050261">
    <property type="entry name" value="FrsA_esterase"/>
</dbReference>
<reference evidence="3 4" key="1">
    <citation type="submission" date="2018-07" db="EMBL/GenBank/DDBJ databases">
        <title>Dyadobacter roseus sp. nov., isolated from rose rhizosphere soil.</title>
        <authorList>
            <person name="Chen L."/>
        </authorList>
    </citation>
    <scope>NUCLEOTIDE SEQUENCE [LARGE SCALE GENOMIC DNA]</scope>
    <source>
        <strain evidence="3 4">RS19</strain>
    </source>
</reference>
<gene>
    <name evidence="3" type="ORF">DSL64_23735</name>
</gene>
<evidence type="ECO:0000259" key="2">
    <source>
        <dbReference type="Pfam" id="PF05448"/>
    </source>
</evidence>
<dbReference type="PANTHER" id="PTHR22946">
    <property type="entry name" value="DIENELACTONE HYDROLASE DOMAIN-CONTAINING PROTEIN-RELATED"/>
    <property type="match status" value="1"/>
</dbReference>
<evidence type="ECO:0000313" key="3">
    <source>
        <dbReference type="EMBL" id="REA57539.1"/>
    </source>
</evidence>
<protein>
    <submittedName>
        <fullName evidence="3">Acetylxylan esterase</fullName>
    </submittedName>
</protein>
<dbReference type="EMBL" id="QNUL01000027">
    <property type="protein sequence ID" value="REA57539.1"/>
    <property type="molecule type" value="Genomic_DNA"/>
</dbReference>
<dbReference type="Pfam" id="PF05448">
    <property type="entry name" value="AXE1"/>
    <property type="match status" value="1"/>
</dbReference>
<accession>A0A3D8Y511</accession>
<feature type="chain" id="PRO_5017725530" evidence="1">
    <location>
        <begin position="20"/>
        <end position="382"/>
    </location>
</feature>